<dbReference type="EMBL" id="JACHKZ010000005">
    <property type="protein sequence ID" value="MBB6577218.1"/>
    <property type="molecule type" value="Genomic_DNA"/>
</dbReference>
<organism evidence="1 2">
    <name type="scientific">Comamonas odontotermitis</name>
    <dbReference type="NCBI Taxonomy" id="379895"/>
    <lineage>
        <taxon>Bacteria</taxon>
        <taxon>Pseudomonadati</taxon>
        <taxon>Pseudomonadota</taxon>
        <taxon>Betaproteobacteria</taxon>
        <taxon>Burkholderiales</taxon>
        <taxon>Comamonadaceae</taxon>
        <taxon>Comamonas</taxon>
    </lineage>
</organism>
<dbReference type="NCBIfam" id="NF005403">
    <property type="entry name" value="PRK06953.1"/>
    <property type="match status" value="1"/>
</dbReference>
<gene>
    <name evidence="1" type="ORF">HNP33_001269</name>
</gene>
<accession>A0ABR6RDI3</accession>
<dbReference type="PANTHER" id="PTHR45458">
    <property type="entry name" value="SHORT-CHAIN DEHYDROGENASE/REDUCTASE SDR"/>
    <property type="match status" value="1"/>
</dbReference>
<dbReference type="PANTHER" id="PTHR45458:SF1">
    <property type="entry name" value="SHORT CHAIN DEHYDROGENASE"/>
    <property type="match status" value="1"/>
</dbReference>
<sequence>MTTVLIIGASRGIGLELVRQYRAEGCRVIATVRDAGAQARLAALGAEVKLVDVAQPASVSGFSWLLDGEKIDVALYVAGVIRRPDARTPPTQPDFDAVMHTNVLGAMQVLPQVAPLVEEARGVFAFVSSSMSQIEGVANSYSWLYRVSKAALNMAVAAAQHDYPHARLVTIDPGWVQTDMGGDGAPLTVHESVTGMRKTLASVTDADKGRLLHHDGRRAAHW</sequence>
<evidence type="ECO:0000313" key="1">
    <source>
        <dbReference type="EMBL" id="MBB6577218.1"/>
    </source>
</evidence>
<protein>
    <submittedName>
        <fullName evidence="1">NAD(P)-dependent dehydrogenase (Short-subunit alcohol dehydrogenase family)</fullName>
    </submittedName>
</protein>
<dbReference type="InterPro" id="IPR036291">
    <property type="entry name" value="NAD(P)-bd_dom_sf"/>
</dbReference>
<reference evidence="1 2" key="1">
    <citation type="submission" date="2020-08" db="EMBL/GenBank/DDBJ databases">
        <title>Functional genomics of gut bacteria from endangered species of beetles.</title>
        <authorList>
            <person name="Carlos-Shanley C."/>
        </authorList>
    </citation>
    <scope>NUCLEOTIDE SEQUENCE [LARGE SCALE GENOMIC DNA]</scope>
    <source>
        <strain evidence="1 2">S00124</strain>
    </source>
</reference>
<keyword evidence="2" id="KW-1185">Reference proteome</keyword>
<dbReference type="RefSeq" id="WP_184706446.1">
    <property type="nucleotide sequence ID" value="NZ_JACHKZ010000005.1"/>
</dbReference>
<dbReference type="PRINTS" id="PR00081">
    <property type="entry name" value="GDHRDH"/>
</dbReference>
<proteinExistence type="predicted"/>
<dbReference type="SUPFAM" id="SSF51735">
    <property type="entry name" value="NAD(P)-binding Rossmann-fold domains"/>
    <property type="match status" value="1"/>
</dbReference>
<dbReference type="Pfam" id="PF00106">
    <property type="entry name" value="adh_short"/>
    <property type="match status" value="1"/>
</dbReference>
<dbReference type="InterPro" id="IPR052184">
    <property type="entry name" value="SDR_enzymes"/>
</dbReference>
<name>A0ABR6RDI3_9BURK</name>
<dbReference type="Proteomes" id="UP000562492">
    <property type="component" value="Unassembled WGS sequence"/>
</dbReference>
<dbReference type="Gene3D" id="3.40.50.720">
    <property type="entry name" value="NAD(P)-binding Rossmann-like Domain"/>
    <property type="match status" value="1"/>
</dbReference>
<dbReference type="InterPro" id="IPR002347">
    <property type="entry name" value="SDR_fam"/>
</dbReference>
<comment type="caution">
    <text evidence="1">The sequence shown here is derived from an EMBL/GenBank/DDBJ whole genome shotgun (WGS) entry which is preliminary data.</text>
</comment>
<evidence type="ECO:0000313" key="2">
    <source>
        <dbReference type="Proteomes" id="UP000562492"/>
    </source>
</evidence>